<evidence type="ECO:0000256" key="8">
    <source>
        <dbReference type="PIRSR" id="PIRSR605150-1"/>
    </source>
</evidence>
<evidence type="ECO:0000256" key="11">
    <source>
        <dbReference type="SAM" id="Coils"/>
    </source>
</evidence>
<keyword evidence="11" id="KW-0175">Coiled coil</keyword>
<feature type="transmembrane region" description="Helical" evidence="12">
    <location>
        <begin position="724"/>
        <end position="744"/>
    </location>
</feature>
<comment type="subcellular location">
    <subcellularLocation>
        <location evidence="1">Endomembrane system</location>
        <topology evidence="1">Multi-pass membrane protein</topology>
    </subcellularLocation>
</comment>
<keyword evidence="7" id="KW-0961">Cell wall biogenesis/degradation</keyword>
<feature type="binding site" evidence="10">
    <location>
        <position position="276"/>
    </location>
    <ligand>
        <name>Mn(2+)</name>
        <dbReference type="ChEBI" id="CHEBI:29035"/>
    </ligand>
</feature>
<evidence type="ECO:0000256" key="12">
    <source>
        <dbReference type="SAM" id="Phobius"/>
    </source>
</evidence>
<name>A0A9I9DKA6_CUCME</name>
<evidence type="ECO:0000256" key="9">
    <source>
        <dbReference type="PIRSR" id="PIRSR605150-2"/>
    </source>
</evidence>
<feature type="binding site" evidence="9">
    <location>
        <position position="113"/>
    </location>
    <ligand>
        <name>UDP-alpha-D-glucose</name>
        <dbReference type="ChEBI" id="CHEBI:58885"/>
    </ligand>
</feature>
<evidence type="ECO:0000256" key="7">
    <source>
        <dbReference type="ARBA" id="ARBA00023316"/>
    </source>
</evidence>
<keyword evidence="6 12" id="KW-0472">Membrane</keyword>
<dbReference type="EnsemblPlants" id="MELO3C019293.2.1">
    <property type="protein sequence ID" value="MELO3C019293.2.1"/>
    <property type="gene ID" value="MELO3C019293.2"/>
</dbReference>
<proteinExistence type="predicted"/>
<feature type="transmembrane region" description="Helical" evidence="12">
    <location>
        <begin position="695"/>
        <end position="712"/>
    </location>
</feature>
<feature type="active site" evidence="8">
    <location>
        <position position="471"/>
    </location>
</feature>
<keyword evidence="5 12" id="KW-1133">Transmembrane helix</keyword>
<evidence type="ECO:0000313" key="13">
    <source>
        <dbReference type="EnsemblPlants" id="MELO3C019293.2.1"/>
    </source>
</evidence>
<evidence type="ECO:0000256" key="6">
    <source>
        <dbReference type="ARBA" id="ARBA00023136"/>
    </source>
</evidence>
<evidence type="ECO:0000256" key="2">
    <source>
        <dbReference type="ARBA" id="ARBA00022676"/>
    </source>
</evidence>
<evidence type="ECO:0000256" key="3">
    <source>
        <dbReference type="ARBA" id="ARBA00022679"/>
    </source>
</evidence>
<feature type="transmembrane region" description="Helical" evidence="12">
    <location>
        <begin position="28"/>
        <end position="46"/>
    </location>
</feature>
<feature type="transmembrane region" description="Helical" evidence="12">
    <location>
        <begin position="58"/>
        <end position="76"/>
    </location>
</feature>
<gene>
    <name evidence="13" type="primary">103495979</name>
</gene>
<protein>
    <recommendedName>
        <fullName evidence="14">Cellulose synthase-like protein H1</fullName>
    </recommendedName>
</protein>
<sequence length="750" mass="85985">MKCPKKLSMAKSLPLYEKLIIKRPTQRALDIAIFILLISLVAYRVLLMYNHGFSHLQTIAFLCEFWFSFVWFLAIVTRWNPVDFKTYPQRLLKREVEYPAVDIFVTTADPMLEPPIITVNTVLSLMALDYPSNKLSCYVSDDGCSPLTFYALNEALNFAKIWIPFCKKYDVQVRAPFMYFSTPPHHLHSSTQFQYDWKTLKVEYEKLERKIKEAEENRIGWHEESGIDLAAFSNISTKHHPSIIKILWENKEVSDELPHLIYVSREKSFKHHHHCKAGAMNVLTRVSGVLTNAPYILNVDCDMFVNNPQVVLHAMCVFLNSKDDLEDIGYVQTPQCFYDGLKDDPFGNQLVVVFEYSARGIMGLQGPFYSGTGCFHRRKVLYAQFPHHTIYFLDGKASEQELIKTFGYSKTFAKSATYAFKDQNTNTSGYPPKGLLNNNLEAANQVAGCGYEISTSWGSEIGWMYGSTSEDVLTGLVIQTRGWRSIFLALNPPAFLGCAPSQLVASLTQQKRWASGFLQVLLNRRHCPIFGTLFGKLQWKQCAAYLWILTWGLRSIPELSYTLLPPYCLITNSSIFPTVKERAIFIPIFLFIIYNFQQLLQYKETGQSIRAWWNNQKMGRVNTMCAWLFGVWDVVLKFLGERETAFEVTKKETCSEINLGHFTFDESPMFVPGTTILLLQLIALFIRLERPGSAVLEVVCSIWLLLCFWPFLKGIFMFGRGRYGLSFSTIYKSVAIALLFVLLCQTTTMN</sequence>
<reference evidence="13" key="1">
    <citation type="submission" date="2023-03" db="UniProtKB">
        <authorList>
            <consortium name="EnsemblPlants"/>
        </authorList>
    </citation>
    <scope>IDENTIFICATION</scope>
</reference>
<keyword evidence="3" id="KW-0808">Transferase</keyword>
<feature type="transmembrane region" description="Helical" evidence="12">
    <location>
        <begin position="669"/>
        <end position="688"/>
    </location>
</feature>
<evidence type="ECO:0000256" key="10">
    <source>
        <dbReference type="PIRSR" id="PIRSR605150-3"/>
    </source>
</evidence>
<evidence type="ECO:0008006" key="14">
    <source>
        <dbReference type="Google" id="ProtNLM"/>
    </source>
</evidence>
<evidence type="ECO:0000256" key="1">
    <source>
        <dbReference type="ARBA" id="ARBA00004127"/>
    </source>
</evidence>
<feature type="binding site" evidence="10">
    <location>
        <position position="300"/>
    </location>
    <ligand>
        <name>Mn(2+)</name>
        <dbReference type="ChEBI" id="CHEBI:29035"/>
    </ligand>
</feature>
<feature type="binding site" evidence="9">
    <location>
        <position position="142"/>
    </location>
    <ligand>
        <name>UDP-alpha-D-glucose</name>
        <dbReference type="ChEBI" id="CHEBI:58885"/>
    </ligand>
</feature>
<dbReference type="Pfam" id="PF03552">
    <property type="entry name" value="Cellulose_synt"/>
    <property type="match status" value="2"/>
</dbReference>
<dbReference type="InterPro" id="IPR029044">
    <property type="entry name" value="Nucleotide-diphossugar_trans"/>
</dbReference>
<dbReference type="InterPro" id="IPR005150">
    <property type="entry name" value="Cellulose_synth"/>
</dbReference>
<evidence type="ECO:0000256" key="4">
    <source>
        <dbReference type="ARBA" id="ARBA00022692"/>
    </source>
</evidence>
<feature type="transmembrane region" description="Helical" evidence="12">
    <location>
        <begin position="584"/>
        <end position="600"/>
    </location>
</feature>
<dbReference type="PANTHER" id="PTHR13301">
    <property type="entry name" value="X-BOX TRANSCRIPTION FACTOR-RELATED"/>
    <property type="match status" value="1"/>
</dbReference>
<evidence type="ECO:0000256" key="5">
    <source>
        <dbReference type="ARBA" id="ARBA00022989"/>
    </source>
</evidence>
<accession>A0A9I9DKA6</accession>
<keyword evidence="2" id="KW-0328">Glycosyltransferase</keyword>
<dbReference type="Gene3D" id="3.90.550.10">
    <property type="entry name" value="Spore Coat Polysaccharide Biosynthesis Protein SpsA, Chain A"/>
    <property type="match status" value="1"/>
</dbReference>
<feature type="active site" evidence="8">
    <location>
        <position position="142"/>
    </location>
</feature>
<dbReference type="eggNOG" id="ENOG502QTT0">
    <property type="taxonomic scope" value="Eukaryota"/>
</dbReference>
<keyword evidence="4 12" id="KW-0812">Transmembrane</keyword>
<organism evidence="13">
    <name type="scientific">Cucumis melo</name>
    <name type="common">Muskmelon</name>
    <dbReference type="NCBI Taxonomy" id="3656"/>
    <lineage>
        <taxon>Eukaryota</taxon>
        <taxon>Viridiplantae</taxon>
        <taxon>Streptophyta</taxon>
        <taxon>Embryophyta</taxon>
        <taxon>Tracheophyta</taxon>
        <taxon>Spermatophyta</taxon>
        <taxon>Magnoliopsida</taxon>
        <taxon>eudicotyledons</taxon>
        <taxon>Gunneridae</taxon>
        <taxon>Pentapetalae</taxon>
        <taxon>rosids</taxon>
        <taxon>fabids</taxon>
        <taxon>Cucurbitales</taxon>
        <taxon>Cucurbitaceae</taxon>
        <taxon>Benincaseae</taxon>
        <taxon>Cucumis</taxon>
    </lineage>
</organism>
<feature type="coiled-coil region" evidence="11">
    <location>
        <begin position="197"/>
        <end position="224"/>
    </location>
</feature>
<dbReference type="SUPFAM" id="SSF53448">
    <property type="entry name" value="Nucleotide-diphospho-sugar transferases"/>
    <property type="match status" value="1"/>
</dbReference>
<dbReference type="RefSeq" id="XP_008455906.2">
    <property type="nucleotide sequence ID" value="XM_008457684.3"/>
</dbReference>